<evidence type="ECO:0000313" key="2">
    <source>
        <dbReference type="Proteomes" id="UP000194127"/>
    </source>
</evidence>
<dbReference type="OrthoDB" id="2310204at2759"/>
<evidence type="ECO:0000313" key="1">
    <source>
        <dbReference type="EMBL" id="OSX57772.1"/>
    </source>
</evidence>
<accession>A0A1X6MNK6</accession>
<dbReference type="AlphaFoldDB" id="A0A1X6MNK6"/>
<dbReference type="RefSeq" id="XP_024334566.1">
    <property type="nucleotide sequence ID" value="XM_024486998.1"/>
</dbReference>
<gene>
    <name evidence="1" type="ORF">POSPLADRAFT_1155873</name>
</gene>
<keyword evidence="2" id="KW-1185">Reference proteome</keyword>
<protein>
    <submittedName>
        <fullName evidence="1">Uncharacterized protein</fullName>
    </submittedName>
</protein>
<sequence length="204" mass="21271">MPLAADAAVPFYDPRIGGGSMLDRAGTGVGEPLNVIISGQSSPEVLTESGFYQYALALGFAEECLDIHLGAPMPANLGDGHGWVNQTVELRHNYAIGGTCAETVFGGNHLRLFIQNGPLADSGALFLAVSKEEDLAEGHTITPDGYDRGRDLLVAGATGTTKHGGVEFQTDVQFLTGLLQPGSQGINHDIAIDGKVALLTVTVL</sequence>
<dbReference type="GeneID" id="36331947"/>
<name>A0A1X6MNK6_9APHY</name>
<dbReference type="EMBL" id="KZ110607">
    <property type="protein sequence ID" value="OSX57772.1"/>
    <property type="molecule type" value="Genomic_DNA"/>
</dbReference>
<dbReference type="STRING" id="670580.A0A1X6MNK6"/>
<dbReference type="Proteomes" id="UP000194127">
    <property type="component" value="Unassembled WGS sequence"/>
</dbReference>
<reference evidence="1 2" key="1">
    <citation type="submission" date="2017-04" db="EMBL/GenBank/DDBJ databases">
        <title>Genome Sequence of the Model Brown-Rot Fungus Postia placenta SB12.</title>
        <authorList>
            <consortium name="DOE Joint Genome Institute"/>
            <person name="Gaskell J."/>
            <person name="Kersten P."/>
            <person name="Larrondo L.F."/>
            <person name="Canessa P."/>
            <person name="Martinez D."/>
            <person name="Hibbett D."/>
            <person name="Schmoll M."/>
            <person name="Kubicek C.P."/>
            <person name="Martinez A.T."/>
            <person name="Yadav J."/>
            <person name="Master E."/>
            <person name="Magnuson J.K."/>
            <person name="James T."/>
            <person name="Yaver D."/>
            <person name="Berka R."/>
            <person name="Labutti K."/>
            <person name="Lipzen A."/>
            <person name="Aerts A."/>
            <person name="Barry K."/>
            <person name="Henrissat B."/>
            <person name="Blanchette R."/>
            <person name="Grigoriev I."/>
            <person name="Cullen D."/>
        </authorList>
    </citation>
    <scope>NUCLEOTIDE SEQUENCE [LARGE SCALE GENOMIC DNA]</scope>
    <source>
        <strain evidence="1 2">MAD-698-R-SB12</strain>
    </source>
</reference>
<proteinExistence type="predicted"/>
<organism evidence="1 2">
    <name type="scientific">Postia placenta MAD-698-R-SB12</name>
    <dbReference type="NCBI Taxonomy" id="670580"/>
    <lineage>
        <taxon>Eukaryota</taxon>
        <taxon>Fungi</taxon>
        <taxon>Dikarya</taxon>
        <taxon>Basidiomycota</taxon>
        <taxon>Agaricomycotina</taxon>
        <taxon>Agaricomycetes</taxon>
        <taxon>Polyporales</taxon>
        <taxon>Adustoporiaceae</taxon>
        <taxon>Rhodonia</taxon>
    </lineage>
</organism>